<dbReference type="AlphaFoldDB" id="A0A3N4IBK7"/>
<proteinExistence type="predicted"/>
<keyword evidence="5" id="KW-1185">Reference proteome</keyword>
<name>A0A3N4IBK7_ASCIM</name>
<evidence type="ECO:0000256" key="2">
    <source>
        <dbReference type="ARBA" id="ARBA00023315"/>
    </source>
</evidence>
<protein>
    <submittedName>
        <fullName evidence="4">Acyl-CoA N-acyltransferase</fullName>
    </submittedName>
</protein>
<dbReference type="Pfam" id="PF00583">
    <property type="entry name" value="Acetyltransf_1"/>
    <property type="match status" value="1"/>
</dbReference>
<reference evidence="4 5" key="1">
    <citation type="journal article" date="2018" name="Nat. Ecol. Evol.">
        <title>Pezizomycetes genomes reveal the molecular basis of ectomycorrhizal truffle lifestyle.</title>
        <authorList>
            <person name="Murat C."/>
            <person name="Payen T."/>
            <person name="Noel B."/>
            <person name="Kuo A."/>
            <person name="Morin E."/>
            <person name="Chen J."/>
            <person name="Kohler A."/>
            <person name="Krizsan K."/>
            <person name="Balestrini R."/>
            <person name="Da Silva C."/>
            <person name="Montanini B."/>
            <person name="Hainaut M."/>
            <person name="Levati E."/>
            <person name="Barry K.W."/>
            <person name="Belfiori B."/>
            <person name="Cichocki N."/>
            <person name="Clum A."/>
            <person name="Dockter R.B."/>
            <person name="Fauchery L."/>
            <person name="Guy J."/>
            <person name="Iotti M."/>
            <person name="Le Tacon F."/>
            <person name="Lindquist E.A."/>
            <person name="Lipzen A."/>
            <person name="Malagnac F."/>
            <person name="Mello A."/>
            <person name="Molinier V."/>
            <person name="Miyauchi S."/>
            <person name="Poulain J."/>
            <person name="Riccioni C."/>
            <person name="Rubini A."/>
            <person name="Sitrit Y."/>
            <person name="Splivallo R."/>
            <person name="Traeger S."/>
            <person name="Wang M."/>
            <person name="Zifcakova L."/>
            <person name="Wipf D."/>
            <person name="Zambonelli A."/>
            <person name="Paolocci F."/>
            <person name="Nowrousian M."/>
            <person name="Ottonello S."/>
            <person name="Baldrian P."/>
            <person name="Spatafora J.W."/>
            <person name="Henrissat B."/>
            <person name="Nagy L.G."/>
            <person name="Aury J.M."/>
            <person name="Wincker P."/>
            <person name="Grigoriev I.V."/>
            <person name="Bonfante P."/>
            <person name="Martin F.M."/>
        </authorList>
    </citation>
    <scope>NUCLEOTIDE SEQUENCE [LARGE SCALE GENOMIC DNA]</scope>
    <source>
        <strain evidence="4 5">RN42</strain>
    </source>
</reference>
<dbReference type="Proteomes" id="UP000275078">
    <property type="component" value="Unassembled WGS sequence"/>
</dbReference>
<dbReference type="PANTHER" id="PTHR10908">
    <property type="entry name" value="SEROTONIN N-ACETYLTRANSFERASE"/>
    <property type="match status" value="1"/>
</dbReference>
<dbReference type="GO" id="GO:0004059">
    <property type="term" value="F:aralkylamine N-acetyltransferase activity"/>
    <property type="evidence" value="ECO:0007669"/>
    <property type="project" value="TreeGrafter"/>
</dbReference>
<evidence type="ECO:0000259" key="3">
    <source>
        <dbReference type="PROSITE" id="PS51186"/>
    </source>
</evidence>
<dbReference type="PROSITE" id="PS51186">
    <property type="entry name" value="GNAT"/>
    <property type="match status" value="1"/>
</dbReference>
<dbReference type="OrthoDB" id="30840at2759"/>
<dbReference type="Gene3D" id="3.40.630.30">
    <property type="match status" value="1"/>
</dbReference>
<dbReference type="STRING" id="1160509.A0A3N4IBK7"/>
<dbReference type="CDD" id="cd04301">
    <property type="entry name" value="NAT_SF"/>
    <property type="match status" value="1"/>
</dbReference>
<dbReference type="GO" id="GO:0005737">
    <property type="term" value="C:cytoplasm"/>
    <property type="evidence" value="ECO:0007669"/>
    <property type="project" value="TreeGrafter"/>
</dbReference>
<evidence type="ECO:0000256" key="1">
    <source>
        <dbReference type="ARBA" id="ARBA00022679"/>
    </source>
</evidence>
<feature type="domain" description="N-acetyltransferase" evidence="3">
    <location>
        <begin position="17"/>
        <end position="189"/>
    </location>
</feature>
<dbReference type="InterPro" id="IPR051635">
    <property type="entry name" value="SNAT-like"/>
</dbReference>
<dbReference type="InterPro" id="IPR016181">
    <property type="entry name" value="Acyl_CoA_acyltransferase"/>
</dbReference>
<dbReference type="EMBL" id="ML119668">
    <property type="protein sequence ID" value="RPA82846.1"/>
    <property type="molecule type" value="Genomic_DNA"/>
</dbReference>
<gene>
    <name evidence="4" type="ORF">BJ508DRAFT_207706</name>
</gene>
<dbReference type="PANTHER" id="PTHR10908:SF0">
    <property type="entry name" value="SEROTONIN N-ACETYLTRANSFERASE"/>
    <property type="match status" value="1"/>
</dbReference>
<evidence type="ECO:0000313" key="4">
    <source>
        <dbReference type="EMBL" id="RPA82846.1"/>
    </source>
</evidence>
<accession>A0A3N4IBK7</accession>
<keyword evidence="1 4" id="KW-0808">Transferase</keyword>
<sequence>MARRAQNAPTDADALKVYVRTLTKNDIDAIISLEEGAFENPEERAGKDKIFYRLTVCPEVALGIFTTTNPTEGQARKEVLLGHIIGTKINADWVTDRSMKGDNYGHVDTGKTIAVHQMAIHKDYHRKGLGKILLKEFMQRMKQSGIAKRLVLIARDNNVKFYEKVGFDERGESNTKIAGGGWKNMYGYM</sequence>
<keyword evidence="2 4" id="KW-0012">Acyltransferase</keyword>
<dbReference type="SUPFAM" id="SSF55729">
    <property type="entry name" value="Acyl-CoA N-acyltransferases (Nat)"/>
    <property type="match status" value="1"/>
</dbReference>
<evidence type="ECO:0000313" key="5">
    <source>
        <dbReference type="Proteomes" id="UP000275078"/>
    </source>
</evidence>
<dbReference type="InterPro" id="IPR000182">
    <property type="entry name" value="GNAT_dom"/>
</dbReference>
<organism evidence="4 5">
    <name type="scientific">Ascobolus immersus RN42</name>
    <dbReference type="NCBI Taxonomy" id="1160509"/>
    <lineage>
        <taxon>Eukaryota</taxon>
        <taxon>Fungi</taxon>
        <taxon>Dikarya</taxon>
        <taxon>Ascomycota</taxon>
        <taxon>Pezizomycotina</taxon>
        <taxon>Pezizomycetes</taxon>
        <taxon>Pezizales</taxon>
        <taxon>Ascobolaceae</taxon>
        <taxon>Ascobolus</taxon>
    </lineage>
</organism>